<keyword evidence="2" id="KW-1185">Reference proteome</keyword>
<reference evidence="2" key="1">
    <citation type="journal article" date="2019" name="Plant Biotechnol. J.">
        <title>Genome sequencing of the Australian wild diploid species Gossypium australe highlights disease resistance and delayed gland morphogenesis.</title>
        <authorList>
            <person name="Cai Y."/>
            <person name="Cai X."/>
            <person name="Wang Q."/>
            <person name="Wang P."/>
            <person name="Zhang Y."/>
            <person name="Cai C."/>
            <person name="Xu Y."/>
            <person name="Wang K."/>
            <person name="Zhou Z."/>
            <person name="Wang C."/>
            <person name="Geng S."/>
            <person name="Li B."/>
            <person name="Dong Q."/>
            <person name="Hou Y."/>
            <person name="Wang H."/>
            <person name="Ai P."/>
            <person name="Liu Z."/>
            <person name="Yi F."/>
            <person name="Sun M."/>
            <person name="An G."/>
            <person name="Cheng J."/>
            <person name="Zhang Y."/>
            <person name="Shi Q."/>
            <person name="Xie Y."/>
            <person name="Shi X."/>
            <person name="Chang Y."/>
            <person name="Huang F."/>
            <person name="Chen Y."/>
            <person name="Hong S."/>
            <person name="Mi L."/>
            <person name="Sun Q."/>
            <person name="Zhang L."/>
            <person name="Zhou B."/>
            <person name="Peng R."/>
            <person name="Zhang X."/>
            <person name="Liu F."/>
        </authorList>
    </citation>
    <scope>NUCLEOTIDE SEQUENCE [LARGE SCALE GENOMIC DNA]</scope>
    <source>
        <strain evidence="2">cv. PA1801</strain>
    </source>
</reference>
<evidence type="ECO:0000313" key="1">
    <source>
        <dbReference type="EMBL" id="KAA3460127.1"/>
    </source>
</evidence>
<evidence type="ECO:0000313" key="2">
    <source>
        <dbReference type="Proteomes" id="UP000325315"/>
    </source>
</evidence>
<proteinExistence type="predicted"/>
<gene>
    <name evidence="1" type="ORF">EPI10_026823</name>
</gene>
<accession>A0A5B6UT53</accession>
<comment type="caution">
    <text evidence="1">The sequence shown here is derived from an EMBL/GenBank/DDBJ whole genome shotgun (WGS) entry which is preliminary data.</text>
</comment>
<dbReference type="OrthoDB" id="567788at2759"/>
<dbReference type="AlphaFoldDB" id="A0A5B6UT53"/>
<name>A0A5B6UT53_9ROSI</name>
<sequence>MRCDDMLSYCMLVKSYFKSKVCIWAEKAMHEIKQQYAVFDAKVLRFQGDPLKEKKKKIYWPRCFF</sequence>
<dbReference type="EMBL" id="SMMG02000009">
    <property type="protein sequence ID" value="KAA3460127.1"/>
    <property type="molecule type" value="Genomic_DNA"/>
</dbReference>
<protein>
    <submittedName>
        <fullName evidence="1">Reticulon-like protein B3</fullName>
    </submittedName>
</protein>
<dbReference type="Proteomes" id="UP000325315">
    <property type="component" value="Unassembled WGS sequence"/>
</dbReference>
<organism evidence="1 2">
    <name type="scientific">Gossypium australe</name>
    <dbReference type="NCBI Taxonomy" id="47621"/>
    <lineage>
        <taxon>Eukaryota</taxon>
        <taxon>Viridiplantae</taxon>
        <taxon>Streptophyta</taxon>
        <taxon>Embryophyta</taxon>
        <taxon>Tracheophyta</taxon>
        <taxon>Spermatophyta</taxon>
        <taxon>Magnoliopsida</taxon>
        <taxon>eudicotyledons</taxon>
        <taxon>Gunneridae</taxon>
        <taxon>Pentapetalae</taxon>
        <taxon>rosids</taxon>
        <taxon>malvids</taxon>
        <taxon>Malvales</taxon>
        <taxon>Malvaceae</taxon>
        <taxon>Malvoideae</taxon>
        <taxon>Gossypium</taxon>
    </lineage>
</organism>